<keyword evidence="2" id="KW-1185">Reference proteome</keyword>
<sequence length="72" mass="8078">MLVDLLQIRIVIFKGASSHHVTTKLCSPPLHEPLSQQISISISYSHVNLSKIGIPNRRTPKETLMVHQVLPQ</sequence>
<reference evidence="1" key="1">
    <citation type="journal article" date="2013" name="Nat. Commun.">
        <title>Whole-genome sequencing of Oryza brachyantha reveals mechanisms underlying Oryza genome evolution.</title>
        <authorList>
            <person name="Chen J."/>
            <person name="Huang Q."/>
            <person name="Gao D."/>
            <person name="Wang J."/>
            <person name="Lang Y."/>
            <person name="Liu T."/>
            <person name="Li B."/>
            <person name="Bai Z."/>
            <person name="Luis Goicoechea J."/>
            <person name="Liang C."/>
            <person name="Chen C."/>
            <person name="Zhang W."/>
            <person name="Sun S."/>
            <person name="Liao Y."/>
            <person name="Zhang X."/>
            <person name="Yang L."/>
            <person name="Song C."/>
            <person name="Wang M."/>
            <person name="Shi J."/>
            <person name="Liu G."/>
            <person name="Liu J."/>
            <person name="Zhou H."/>
            <person name="Zhou W."/>
            <person name="Yu Q."/>
            <person name="An N."/>
            <person name="Chen Y."/>
            <person name="Cai Q."/>
            <person name="Wang B."/>
            <person name="Liu B."/>
            <person name="Min J."/>
            <person name="Huang Y."/>
            <person name="Wu H."/>
            <person name="Li Z."/>
            <person name="Zhang Y."/>
            <person name="Yin Y."/>
            <person name="Song W."/>
            <person name="Jiang J."/>
            <person name="Jackson S.A."/>
            <person name="Wing R.A."/>
            <person name="Wang J."/>
            <person name="Chen M."/>
        </authorList>
    </citation>
    <scope>NUCLEOTIDE SEQUENCE [LARGE SCALE GENOMIC DNA]</scope>
    <source>
        <strain evidence="1">cv. IRGC 101232</strain>
    </source>
</reference>
<dbReference type="EnsemblPlants" id="OB06G29190.1">
    <property type="protein sequence ID" value="OB06G29190.1"/>
    <property type="gene ID" value="OB06G29190"/>
</dbReference>
<dbReference type="HOGENOM" id="CLU_2726242_0_0_1"/>
<proteinExistence type="predicted"/>
<name>J3MFX5_ORYBR</name>
<evidence type="ECO:0000313" key="2">
    <source>
        <dbReference type="Proteomes" id="UP000006038"/>
    </source>
</evidence>
<reference evidence="1" key="2">
    <citation type="submission" date="2013-04" db="UniProtKB">
        <authorList>
            <consortium name="EnsemblPlants"/>
        </authorList>
    </citation>
    <scope>IDENTIFICATION</scope>
</reference>
<evidence type="ECO:0000313" key="1">
    <source>
        <dbReference type="EnsemblPlants" id="OB06G29190.1"/>
    </source>
</evidence>
<organism evidence="1">
    <name type="scientific">Oryza brachyantha</name>
    <name type="common">malo sina</name>
    <dbReference type="NCBI Taxonomy" id="4533"/>
    <lineage>
        <taxon>Eukaryota</taxon>
        <taxon>Viridiplantae</taxon>
        <taxon>Streptophyta</taxon>
        <taxon>Embryophyta</taxon>
        <taxon>Tracheophyta</taxon>
        <taxon>Spermatophyta</taxon>
        <taxon>Magnoliopsida</taxon>
        <taxon>Liliopsida</taxon>
        <taxon>Poales</taxon>
        <taxon>Poaceae</taxon>
        <taxon>BOP clade</taxon>
        <taxon>Oryzoideae</taxon>
        <taxon>Oryzeae</taxon>
        <taxon>Oryzinae</taxon>
        <taxon>Oryza</taxon>
    </lineage>
</organism>
<protein>
    <submittedName>
        <fullName evidence="1">Uncharacterized protein</fullName>
    </submittedName>
</protein>
<dbReference type="Proteomes" id="UP000006038">
    <property type="component" value="Chromosome 6"/>
</dbReference>
<accession>J3MFX5</accession>
<dbReference type="Gramene" id="OB06G29190.1">
    <property type="protein sequence ID" value="OB06G29190.1"/>
    <property type="gene ID" value="OB06G29190"/>
</dbReference>
<dbReference type="AlphaFoldDB" id="J3MFX5"/>